<dbReference type="EMBL" id="JANTQA010000036">
    <property type="protein sequence ID" value="KAJ3436629.1"/>
    <property type="molecule type" value="Genomic_DNA"/>
</dbReference>
<keyword evidence="6" id="KW-0805">Transcription regulation</keyword>
<keyword evidence="8" id="KW-0804">Transcription</keyword>
<dbReference type="AlphaFoldDB" id="A0AAV7ZAB0"/>
<comment type="subcellular location">
    <subcellularLocation>
        <location evidence="2">Cytoplasm</location>
    </subcellularLocation>
    <subcellularLocation>
        <location evidence="1">Nucleus</location>
    </subcellularLocation>
</comment>
<dbReference type="GO" id="GO:0030014">
    <property type="term" value="C:CCR4-NOT complex"/>
    <property type="evidence" value="ECO:0007669"/>
    <property type="project" value="InterPro"/>
</dbReference>
<keyword evidence="7" id="KW-0943">RNA-mediated gene silencing</keyword>
<evidence type="ECO:0000256" key="8">
    <source>
        <dbReference type="ARBA" id="ARBA00023163"/>
    </source>
</evidence>
<dbReference type="PANTHER" id="PTHR15975">
    <property type="entry name" value="CCR4-NOT TRANSCRIPTION COMPLEX SUBUNIT 11"/>
    <property type="match status" value="1"/>
</dbReference>
<evidence type="ECO:0000256" key="4">
    <source>
        <dbReference type="ARBA" id="ARBA00014872"/>
    </source>
</evidence>
<comment type="caution">
    <text evidence="10">The sequence shown here is derived from an EMBL/GenBank/DDBJ whole genome shotgun (WGS) entry which is preliminary data.</text>
</comment>
<evidence type="ECO:0000256" key="2">
    <source>
        <dbReference type="ARBA" id="ARBA00004496"/>
    </source>
</evidence>
<evidence type="ECO:0000256" key="9">
    <source>
        <dbReference type="ARBA" id="ARBA00023242"/>
    </source>
</evidence>
<dbReference type="GO" id="GO:0031047">
    <property type="term" value="P:regulatory ncRNA-mediated gene silencing"/>
    <property type="evidence" value="ECO:0007669"/>
    <property type="project" value="UniProtKB-KW"/>
</dbReference>
<evidence type="ECO:0000256" key="7">
    <source>
        <dbReference type="ARBA" id="ARBA00023158"/>
    </source>
</evidence>
<dbReference type="GO" id="GO:0005634">
    <property type="term" value="C:nucleus"/>
    <property type="evidence" value="ECO:0007669"/>
    <property type="project" value="UniProtKB-SubCell"/>
</dbReference>
<protein>
    <recommendedName>
        <fullName evidence="4">CCR4-NOT transcription complex subunit 11</fullName>
    </recommendedName>
</protein>
<gene>
    <name evidence="10" type="ORF">M0812_18690</name>
</gene>
<evidence type="ECO:0000256" key="3">
    <source>
        <dbReference type="ARBA" id="ARBA00008030"/>
    </source>
</evidence>
<organism evidence="10 11">
    <name type="scientific">Anaeramoeba flamelloides</name>
    <dbReference type="NCBI Taxonomy" id="1746091"/>
    <lineage>
        <taxon>Eukaryota</taxon>
        <taxon>Metamonada</taxon>
        <taxon>Anaeramoebidae</taxon>
        <taxon>Anaeramoeba</taxon>
    </lineage>
</organism>
<accession>A0AAV7ZAB0</accession>
<name>A0AAV7ZAB0_9EUKA</name>
<dbReference type="InterPro" id="IPR019312">
    <property type="entry name" value="CNOT11"/>
</dbReference>
<dbReference type="GO" id="GO:0005737">
    <property type="term" value="C:cytoplasm"/>
    <property type="evidence" value="ECO:0007669"/>
    <property type="project" value="UniProtKB-SubCell"/>
</dbReference>
<proteinExistence type="inferred from homology"/>
<sequence>MTTLLQLDELSKLQQLLQEEYTPFLQIGRKVIQTFTSEQHFSICYSLTIMLREGFFKKKTERIISLFILFKLLPSEALFQFEKKSQNKKDENLDQDKKKDNSIFPPFLPVLINIAQNNHKYNENQYESFFVSICLSDPNSDLFKVSPNQLDLTNIGDLEKFYPQSSQINLKDLSNKFSQIDANISLTNKIGISPSIPDPENEKSSKMATNDLLQYQLTTNEFKPSFVRPSPSLLKPFDNELIWIDYEDETLLPLWDQTISNVITNNDQFMNLMKKAFTSQLSQPEQQQIIVILENEPKILKDSKVTSENITNLVEKNPIISFEILKLFLQDEESKSIYLHSLLNAKVTLHSMEVINKLSSGIKNLPKDFLNRYVSNCISSCSEINDKYIQSRHVRLVCAFIRSLMNNSKLDIQSMSSELQTFCLEFSRIRDASNLFRLIKNQIK</sequence>
<evidence type="ECO:0000313" key="10">
    <source>
        <dbReference type="EMBL" id="KAJ3436629.1"/>
    </source>
</evidence>
<reference evidence="10" key="1">
    <citation type="submission" date="2022-08" db="EMBL/GenBank/DDBJ databases">
        <title>Novel sulphate-reducing endosymbionts in the free-living metamonad Anaeramoeba.</title>
        <authorList>
            <person name="Jerlstrom-Hultqvist J."/>
            <person name="Cepicka I."/>
            <person name="Gallot-Lavallee L."/>
            <person name="Salas-Leiva D."/>
            <person name="Curtis B.A."/>
            <person name="Zahonova K."/>
            <person name="Pipaliya S."/>
            <person name="Dacks J."/>
            <person name="Roger A.J."/>
        </authorList>
    </citation>
    <scope>NUCLEOTIDE SEQUENCE</scope>
    <source>
        <strain evidence="10">Busselton2</strain>
    </source>
</reference>
<keyword evidence="9" id="KW-0539">Nucleus</keyword>
<evidence type="ECO:0000256" key="6">
    <source>
        <dbReference type="ARBA" id="ARBA00023015"/>
    </source>
</evidence>
<dbReference type="Proteomes" id="UP001146793">
    <property type="component" value="Unassembled WGS sequence"/>
</dbReference>
<dbReference type="PANTHER" id="PTHR15975:SF0">
    <property type="entry name" value="CCR4-NOT TRANSCRIPTION COMPLEX SUBUNIT 11"/>
    <property type="match status" value="1"/>
</dbReference>
<dbReference type="Pfam" id="PF10155">
    <property type="entry name" value="CNOT11"/>
    <property type="match status" value="1"/>
</dbReference>
<comment type="similarity">
    <text evidence="3">Belongs to the CNOT11 family.</text>
</comment>
<keyword evidence="5" id="KW-0963">Cytoplasm</keyword>
<evidence type="ECO:0000313" key="11">
    <source>
        <dbReference type="Proteomes" id="UP001146793"/>
    </source>
</evidence>
<evidence type="ECO:0000256" key="1">
    <source>
        <dbReference type="ARBA" id="ARBA00004123"/>
    </source>
</evidence>
<evidence type="ECO:0000256" key="5">
    <source>
        <dbReference type="ARBA" id="ARBA00022490"/>
    </source>
</evidence>